<evidence type="ECO:0000313" key="1">
    <source>
        <dbReference type="EMBL" id="MPM86680.1"/>
    </source>
</evidence>
<name>A0A645DB51_9ZZZZ</name>
<organism evidence="1">
    <name type="scientific">bioreactor metagenome</name>
    <dbReference type="NCBI Taxonomy" id="1076179"/>
    <lineage>
        <taxon>unclassified sequences</taxon>
        <taxon>metagenomes</taxon>
        <taxon>ecological metagenomes</taxon>
    </lineage>
</organism>
<accession>A0A645DB51</accession>
<comment type="caution">
    <text evidence="1">The sequence shown here is derived from an EMBL/GenBank/DDBJ whole genome shotgun (WGS) entry which is preliminary data.</text>
</comment>
<dbReference type="EMBL" id="VSSQ01034665">
    <property type="protein sequence ID" value="MPM86680.1"/>
    <property type="molecule type" value="Genomic_DNA"/>
</dbReference>
<sequence length="65" mass="6756">MYGFDTAASVAATSVGASVSATVSVAAGVAVWQALSAMLATINRLTNTNSFRIFFSSTKVLVNFY</sequence>
<dbReference type="AlphaFoldDB" id="A0A645DB51"/>
<proteinExistence type="predicted"/>
<reference evidence="1" key="1">
    <citation type="submission" date="2019-08" db="EMBL/GenBank/DDBJ databases">
        <authorList>
            <person name="Kucharzyk K."/>
            <person name="Murdoch R.W."/>
            <person name="Higgins S."/>
            <person name="Loffler F."/>
        </authorList>
    </citation>
    <scope>NUCLEOTIDE SEQUENCE</scope>
</reference>
<gene>
    <name evidence="1" type="ORF">SDC9_133771</name>
</gene>
<protein>
    <submittedName>
        <fullName evidence="1">Uncharacterized protein</fullName>
    </submittedName>
</protein>